<dbReference type="RefSeq" id="WP_138651469.1">
    <property type="nucleotide sequence ID" value="NZ_CP171781.1"/>
</dbReference>
<feature type="region of interest" description="Disordered" evidence="1">
    <location>
        <begin position="40"/>
        <end position="60"/>
    </location>
</feature>
<evidence type="ECO:0008006" key="4">
    <source>
        <dbReference type="Google" id="ProtNLM"/>
    </source>
</evidence>
<reference evidence="3" key="1">
    <citation type="submission" date="2019-05" db="EMBL/GenBank/DDBJ databases">
        <title>Complete Genome Sequence and Methylation Pattern of the Halophilic Archaeon Natrinema pallidum BOL6-1.</title>
        <authorList>
            <person name="DasSarma P."/>
            <person name="DasSarma B.P."/>
            <person name="DasSarma S.L."/>
            <person name="Martinez F.L."/>
            <person name="Guzman D."/>
            <person name="Roberts R.J."/>
            <person name="DasSarma S."/>
        </authorList>
    </citation>
    <scope>NUCLEOTIDE SEQUENCE [LARGE SCALE GENOMIC DNA]</scope>
    <source>
        <strain evidence="3">BOL6-1</strain>
    </source>
</reference>
<evidence type="ECO:0000256" key="1">
    <source>
        <dbReference type="SAM" id="MobiDB-lite"/>
    </source>
</evidence>
<dbReference type="Proteomes" id="UP000307562">
    <property type="component" value="Chromosome"/>
</dbReference>
<dbReference type="AlphaFoldDB" id="A0A4P9TB73"/>
<gene>
    <name evidence="2" type="ORF">FGF80_00085</name>
</gene>
<sequence length="60" mass="6528">MVSSITLRCDCGTDIRLAPTDDTTTCPDCETTFALSLVEDPEHDTHASSTRHGSRSYRGP</sequence>
<dbReference type="KEGG" id="npl:FGF80_00085"/>
<dbReference type="GeneID" id="96154313"/>
<protein>
    <recommendedName>
        <fullName evidence="4">Small CPxCG-related zinc finger protein</fullName>
    </recommendedName>
</protein>
<evidence type="ECO:0000313" key="2">
    <source>
        <dbReference type="EMBL" id="QCW01739.1"/>
    </source>
</evidence>
<accession>A0A4P9TB73</accession>
<dbReference type="EMBL" id="CP040637">
    <property type="protein sequence ID" value="QCW01739.1"/>
    <property type="molecule type" value="Genomic_DNA"/>
</dbReference>
<proteinExistence type="predicted"/>
<name>A0A4P9TB73_9EURY</name>
<keyword evidence="3" id="KW-1185">Reference proteome</keyword>
<organism evidence="2 3">
    <name type="scientific">Natrinema pallidum</name>
    <dbReference type="NCBI Taxonomy" id="69527"/>
    <lineage>
        <taxon>Archaea</taxon>
        <taxon>Methanobacteriati</taxon>
        <taxon>Methanobacteriota</taxon>
        <taxon>Stenosarchaea group</taxon>
        <taxon>Halobacteria</taxon>
        <taxon>Halobacteriales</taxon>
        <taxon>Natrialbaceae</taxon>
        <taxon>Natrinema</taxon>
    </lineage>
</organism>
<evidence type="ECO:0000313" key="3">
    <source>
        <dbReference type="Proteomes" id="UP000307562"/>
    </source>
</evidence>